<organism evidence="3 4">
    <name type="scientific">Actinomadura napierensis</name>
    <dbReference type="NCBI Taxonomy" id="267854"/>
    <lineage>
        <taxon>Bacteria</taxon>
        <taxon>Bacillati</taxon>
        <taxon>Actinomycetota</taxon>
        <taxon>Actinomycetes</taxon>
        <taxon>Streptosporangiales</taxon>
        <taxon>Thermomonosporaceae</taxon>
        <taxon>Actinomadura</taxon>
    </lineage>
</organism>
<dbReference type="EMBL" id="BAAAMR010000043">
    <property type="protein sequence ID" value="GAA2146358.1"/>
    <property type="molecule type" value="Genomic_DNA"/>
</dbReference>
<reference evidence="4" key="1">
    <citation type="journal article" date="2019" name="Int. J. Syst. Evol. Microbiol.">
        <title>The Global Catalogue of Microorganisms (GCM) 10K type strain sequencing project: providing services to taxonomists for standard genome sequencing and annotation.</title>
        <authorList>
            <consortium name="The Broad Institute Genomics Platform"/>
            <consortium name="The Broad Institute Genome Sequencing Center for Infectious Disease"/>
            <person name="Wu L."/>
            <person name="Ma J."/>
        </authorList>
    </citation>
    <scope>NUCLEOTIDE SEQUENCE [LARGE SCALE GENOMIC DNA]</scope>
    <source>
        <strain evidence="4">JCM 13850</strain>
    </source>
</reference>
<evidence type="ECO:0000313" key="4">
    <source>
        <dbReference type="Proteomes" id="UP001501020"/>
    </source>
</evidence>
<dbReference type="PROSITE" id="PS00571">
    <property type="entry name" value="AMIDASES"/>
    <property type="match status" value="1"/>
</dbReference>
<comment type="similarity">
    <text evidence="1">Belongs to the amidase family.</text>
</comment>
<sequence>MTSAQDGYVSHLPPLSRHESLCLFDARPPSGLAFRFVTHLHDLGAREAADAVRSGRLSPVELTDHYLDRIERLNPQVGAYVTVTAEVAREQAARAEKAVRDAADPADLPPLHGVPVPVKDLNMVDGVRMTFGSSVFAGFTGFTDDSVARLLREAGSVLLGKTAVPEFGLPCYTESGVAPPARTPWDTARSAGGSSGGAAAAVASGLAPVAQGSDGGGSIRIPSSVCGLFGIKPTRGRISQGPIVPDLFGLSTNGPIARTVEDAALLLDVMAKPMPGDLYAAPPVEGSFLSYAGRPPGRLRIARSRQPAVPGAEVHPDCVAAYEEASALLEELGHEVVELPPVFGPEMVPHFELLWGVMATMTPVPDGGEHLLQPLTRWLRERGNATTGPQLFQAHAALQGAVRAAFPVMDGFDAILHPTLAQPPAPVGYFHDQEPEENFRRQMLFTPFCAAYNISGQPAVNVPLNWNAGGLPIGIMLAGRLGGEGTLISLAAQLEQARPWTGRRPPIWER</sequence>
<dbReference type="InterPro" id="IPR023631">
    <property type="entry name" value="Amidase_dom"/>
</dbReference>
<gene>
    <name evidence="3" type="ORF">GCM10009727_47580</name>
</gene>
<dbReference type="Gene3D" id="3.90.1300.10">
    <property type="entry name" value="Amidase signature (AS) domain"/>
    <property type="match status" value="1"/>
</dbReference>
<protein>
    <submittedName>
        <fullName evidence="3">Amidase</fullName>
    </submittedName>
</protein>
<dbReference type="InterPro" id="IPR000120">
    <property type="entry name" value="Amidase"/>
</dbReference>
<evidence type="ECO:0000256" key="1">
    <source>
        <dbReference type="ARBA" id="ARBA00009199"/>
    </source>
</evidence>
<dbReference type="PANTHER" id="PTHR11895:SF7">
    <property type="entry name" value="GLUTAMYL-TRNA(GLN) AMIDOTRANSFERASE SUBUNIT A, MITOCHONDRIAL"/>
    <property type="match status" value="1"/>
</dbReference>
<keyword evidence="4" id="KW-1185">Reference proteome</keyword>
<dbReference type="Proteomes" id="UP001501020">
    <property type="component" value="Unassembled WGS sequence"/>
</dbReference>
<proteinExistence type="inferred from homology"/>
<dbReference type="InterPro" id="IPR020556">
    <property type="entry name" value="Amidase_CS"/>
</dbReference>
<dbReference type="SUPFAM" id="SSF75304">
    <property type="entry name" value="Amidase signature (AS) enzymes"/>
    <property type="match status" value="1"/>
</dbReference>
<accession>A0ABP5LFL2</accession>
<feature type="domain" description="Amidase" evidence="2">
    <location>
        <begin position="61"/>
        <end position="487"/>
    </location>
</feature>
<dbReference type="PANTHER" id="PTHR11895">
    <property type="entry name" value="TRANSAMIDASE"/>
    <property type="match status" value="1"/>
</dbReference>
<name>A0ABP5LFL2_9ACTN</name>
<comment type="caution">
    <text evidence="3">The sequence shown here is derived from an EMBL/GenBank/DDBJ whole genome shotgun (WGS) entry which is preliminary data.</text>
</comment>
<dbReference type="Pfam" id="PF01425">
    <property type="entry name" value="Amidase"/>
    <property type="match status" value="1"/>
</dbReference>
<evidence type="ECO:0000259" key="2">
    <source>
        <dbReference type="Pfam" id="PF01425"/>
    </source>
</evidence>
<evidence type="ECO:0000313" key="3">
    <source>
        <dbReference type="EMBL" id="GAA2146358.1"/>
    </source>
</evidence>
<dbReference type="InterPro" id="IPR036928">
    <property type="entry name" value="AS_sf"/>
</dbReference>